<dbReference type="InterPro" id="IPR036047">
    <property type="entry name" value="F-box-like_dom_sf"/>
</dbReference>
<dbReference type="PROSITE" id="PS50181">
    <property type="entry name" value="FBOX"/>
    <property type="match status" value="1"/>
</dbReference>
<dbReference type="SUPFAM" id="SSF81383">
    <property type="entry name" value="F-box domain"/>
    <property type="match status" value="1"/>
</dbReference>
<feature type="non-terminal residue" evidence="3">
    <location>
        <position position="321"/>
    </location>
</feature>
<evidence type="ECO:0000313" key="3">
    <source>
        <dbReference type="EMBL" id="EYU23301.1"/>
    </source>
</evidence>
<sequence>MQMRMRPSTNIESLPEELLYDILLELPAEDIYKGARLVCKKWYKMICNPKFVYAHFHNSTPGLIVECRFDSTRPVTFVATRRGRIEVSKFNFEFRGVVWGSCNGLIVETVYDGISTHYITNPATDQRFDLPREEPDDSYSVMLFCYGGCADDIFSKKYKAVSMCCSTYNGSKIWSCAVLTVGVDKSWRNLLTEHLSVSEPLTTEGFVHWPHNEGEGAYVFTLNVETEIFTVTPVPQGCGGERLTYYLPTGKSLSLIVFCNDFSFEIRIFNEAHNRAQYAFDKSEEKKSSVGHRLRPPPPSAAGDGPKVEHCSYSDIRKKFK</sequence>
<feature type="domain" description="F-box" evidence="2">
    <location>
        <begin position="8"/>
        <end position="56"/>
    </location>
</feature>
<name>A0A022Q5N5_ERYGU</name>
<dbReference type="Gene3D" id="1.20.1280.50">
    <property type="match status" value="1"/>
</dbReference>
<dbReference type="PANTHER" id="PTHR31672">
    <property type="entry name" value="BNACNNG10540D PROTEIN"/>
    <property type="match status" value="1"/>
</dbReference>
<evidence type="ECO:0000313" key="4">
    <source>
        <dbReference type="Proteomes" id="UP000030748"/>
    </source>
</evidence>
<feature type="region of interest" description="Disordered" evidence="1">
    <location>
        <begin position="280"/>
        <end position="321"/>
    </location>
</feature>
<keyword evidence="4" id="KW-1185">Reference proteome</keyword>
<proteinExistence type="predicted"/>
<dbReference type="InterPro" id="IPR050796">
    <property type="entry name" value="SCF_F-box_component"/>
</dbReference>
<dbReference type="InterPro" id="IPR001810">
    <property type="entry name" value="F-box_dom"/>
</dbReference>
<dbReference type="Pfam" id="PF08268">
    <property type="entry name" value="FBA_3"/>
    <property type="match status" value="1"/>
</dbReference>
<protein>
    <recommendedName>
        <fullName evidence="2">F-box domain-containing protein</fullName>
    </recommendedName>
</protein>
<gene>
    <name evidence="3" type="ORF">MIMGU_mgv1a018298mg</name>
</gene>
<dbReference type="InterPro" id="IPR013187">
    <property type="entry name" value="F-box-assoc_dom_typ3"/>
</dbReference>
<reference evidence="3 4" key="1">
    <citation type="journal article" date="2013" name="Proc. Natl. Acad. Sci. U.S.A.">
        <title>Fine-scale variation in meiotic recombination in Mimulus inferred from population shotgun sequencing.</title>
        <authorList>
            <person name="Hellsten U."/>
            <person name="Wright K.M."/>
            <person name="Jenkins J."/>
            <person name="Shu S."/>
            <person name="Yuan Y."/>
            <person name="Wessler S.R."/>
            <person name="Schmutz J."/>
            <person name="Willis J.H."/>
            <person name="Rokhsar D.S."/>
        </authorList>
    </citation>
    <scope>NUCLEOTIDE SEQUENCE [LARGE SCALE GENOMIC DNA]</scope>
    <source>
        <strain evidence="4">cv. DUN x IM62</strain>
    </source>
</reference>
<feature type="compositionally biased region" description="Basic and acidic residues" evidence="1">
    <location>
        <begin position="306"/>
        <end position="321"/>
    </location>
</feature>
<organism evidence="3 4">
    <name type="scientific">Erythranthe guttata</name>
    <name type="common">Yellow monkey flower</name>
    <name type="synonym">Mimulus guttatus</name>
    <dbReference type="NCBI Taxonomy" id="4155"/>
    <lineage>
        <taxon>Eukaryota</taxon>
        <taxon>Viridiplantae</taxon>
        <taxon>Streptophyta</taxon>
        <taxon>Embryophyta</taxon>
        <taxon>Tracheophyta</taxon>
        <taxon>Spermatophyta</taxon>
        <taxon>Magnoliopsida</taxon>
        <taxon>eudicotyledons</taxon>
        <taxon>Gunneridae</taxon>
        <taxon>Pentapetalae</taxon>
        <taxon>asterids</taxon>
        <taxon>lamiids</taxon>
        <taxon>Lamiales</taxon>
        <taxon>Phrymaceae</taxon>
        <taxon>Erythranthe</taxon>
    </lineage>
</organism>
<dbReference type="PANTHER" id="PTHR31672:SF11">
    <property type="entry name" value="F-BOX PROTEIN CPR1-LIKE ISOFORM X2"/>
    <property type="match status" value="1"/>
</dbReference>
<dbReference type="NCBIfam" id="TIGR01640">
    <property type="entry name" value="F_box_assoc_1"/>
    <property type="match status" value="1"/>
</dbReference>
<dbReference type="Proteomes" id="UP000030748">
    <property type="component" value="Unassembled WGS sequence"/>
</dbReference>
<dbReference type="Pfam" id="PF12937">
    <property type="entry name" value="F-box-like"/>
    <property type="match status" value="1"/>
</dbReference>
<accession>A0A022Q5N5</accession>
<dbReference type="AlphaFoldDB" id="A0A022Q5N5"/>
<evidence type="ECO:0000256" key="1">
    <source>
        <dbReference type="SAM" id="MobiDB-lite"/>
    </source>
</evidence>
<evidence type="ECO:0000259" key="2">
    <source>
        <dbReference type="PROSITE" id="PS50181"/>
    </source>
</evidence>
<dbReference type="InterPro" id="IPR017451">
    <property type="entry name" value="F-box-assoc_interact_dom"/>
</dbReference>
<dbReference type="EMBL" id="KI632162">
    <property type="protein sequence ID" value="EYU23301.1"/>
    <property type="molecule type" value="Genomic_DNA"/>
</dbReference>